<evidence type="ECO:0000313" key="9">
    <source>
        <dbReference type="Proteomes" id="UP000600139"/>
    </source>
</evidence>
<evidence type="ECO:0000259" key="7">
    <source>
        <dbReference type="Pfam" id="PF08281"/>
    </source>
</evidence>
<dbReference type="InterPro" id="IPR007627">
    <property type="entry name" value="RNA_pol_sigma70_r2"/>
</dbReference>
<dbReference type="Pfam" id="PF08281">
    <property type="entry name" value="Sigma70_r4_2"/>
    <property type="match status" value="1"/>
</dbReference>
<dbReference type="AlphaFoldDB" id="A0A934R2X8"/>
<dbReference type="SUPFAM" id="SSF88659">
    <property type="entry name" value="Sigma3 and sigma4 domains of RNA polymerase sigma factors"/>
    <property type="match status" value="1"/>
</dbReference>
<organism evidence="8 9">
    <name type="scientific">Luteolibacter yonseiensis</name>
    <dbReference type="NCBI Taxonomy" id="1144680"/>
    <lineage>
        <taxon>Bacteria</taxon>
        <taxon>Pseudomonadati</taxon>
        <taxon>Verrucomicrobiota</taxon>
        <taxon>Verrucomicrobiia</taxon>
        <taxon>Verrucomicrobiales</taxon>
        <taxon>Verrucomicrobiaceae</taxon>
        <taxon>Luteolibacter</taxon>
    </lineage>
</organism>
<dbReference type="CDD" id="cd06171">
    <property type="entry name" value="Sigma70_r4"/>
    <property type="match status" value="1"/>
</dbReference>
<comment type="caution">
    <text evidence="8">The sequence shown here is derived from an EMBL/GenBank/DDBJ whole genome shotgun (WGS) entry which is preliminary data.</text>
</comment>
<dbReference type="GO" id="GO:0016987">
    <property type="term" value="F:sigma factor activity"/>
    <property type="evidence" value="ECO:0007669"/>
    <property type="project" value="UniProtKB-KW"/>
</dbReference>
<dbReference type="Pfam" id="PF04542">
    <property type="entry name" value="Sigma70_r2"/>
    <property type="match status" value="1"/>
</dbReference>
<dbReference type="InterPro" id="IPR013249">
    <property type="entry name" value="RNA_pol_sigma70_r4_t2"/>
</dbReference>
<evidence type="ECO:0000256" key="1">
    <source>
        <dbReference type="ARBA" id="ARBA00010641"/>
    </source>
</evidence>
<evidence type="ECO:0000259" key="6">
    <source>
        <dbReference type="Pfam" id="PF04542"/>
    </source>
</evidence>
<dbReference type="Gene3D" id="1.10.10.10">
    <property type="entry name" value="Winged helix-like DNA-binding domain superfamily/Winged helix DNA-binding domain"/>
    <property type="match status" value="1"/>
</dbReference>
<feature type="domain" description="RNA polymerase sigma-70 region 2" evidence="6">
    <location>
        <begin position="27"/>
        <end position="94"/>
    </location>
</feature>
<dbReference type="PANTHER" id="PTHR43133:SF51">
    <property type="entry name" value="RNA POLYMERASE SIGMA FACTOR"/>
    <property type="match status" value="1"/>
</dbReference>
<keyword evidence="4" id="KW-0804">Transcription</keyword>
<dbReference type="PANTHER" id="PTHR43133">
    <property type="entry name" value="RNA POLYMERASE ECF-TYPE SIGMA FACTO"/>
    <property type="match status" value="1"/>
</dbReference>
<accession>A0A934R2X8</accession>
<evidence type="ECO:0000256" key="5">
    <source>
        <dbReference type="SAM" id="MobiDB-lite"/>
    </source>
</evidence>
<reference evidence="8" key="1">
    <citation type="submission" date="2021-01" db="EMBL/GenBank/DDBJ databases">
        <title>Modified the classification status of verrucomicrobia.</title>
        <authorList>
            <person name="Feng X."/>
        </authorList>
    </citation>
    <scope>NUCLEOTIDE SEQUENCE</scope>
    <source>
        <strain evidence="8">JCM 18052</strain>
    </source>
</reference>
<dbReference type="InterPro" id="IPR039425">
    <property type="entry name" value="RNA_pol_sigma-70-like"/>
</dbReference>
<keyword evidence="9" id="KW-1185">Reference proteome</keyword>
<dbReference type="InterPro" id="IPR036388">
    <property type="entry name" value="WH-like_DNA-bd_sf"/>
</dbReference>
<dbReference type="InterPro" id="IPR013324">
    <property type="entry name" value="RNA_pol_sigma_r3/r4-like"/>
</dbReference>
<evidence type="ECO:0000313" key="8">
    <source>
        <dbReference type="EMBL" id="MBK1814330.1"/>
    </source>
</evidence>
<evidence type="ECO:0000256" key="4">
    <source>
        <dbReference type="ARBA" id="ARBA00023163"/>
    </source>
</evidence>
<dbReference type="SUPFAM" id="SSF88946">
    <property type="entry name" value="Sigma2 domain of RNA polymerase sigma factors"/>
    <property type="match status" value="1"/>
</dbReference>
<keyword evidence="3" id="KW-0731">Sigma factor</keyword>
<comment type="similarity">
    <text evidence="1">Belongs to the sigma-70 factor family. ECF subfamily.</text>
</comment>
<dbReference type="Proteomes" id="UP000600139">
    <property type="component" value="Unassembled WGS sequence"/>
</dbReference>
<dbReference type="GO" id="GO:0006352">
    <property type="term" value="P:DNA-templated transcription initiation"/>
    <property type="evidence" value="ECO:0007669"/>
    <property type="project" value="InterPro"/>
</dbReference>
<evidence type="ECO:0000256" key="2">
    <source>
        <dbReference type="ARBA" id="ARBA00023015"/>
    </source>
</evidence>
<dbReference type="InterPro" id="IPR013325">
    <property type="entry name" value="RNA_pol_sigma_r2"/>
</dbReference>
<feature type="region of interest" description="Disordered" evidence="5">
    <location>
        <begin position="92"/>
        <end position="117"/>
    </location>
</feature>
<dbReference type="NCBIfam" id="TIGR02937">
    <property type="entry name" value="sigma70-ECF"/>
    <property type="match status" value="1"/>
</dbReference>
<dbReference type="GO" id="GO:0003677">
    <property type="term" value="F:DNA binding"/>
    <property type="evidence" value="ECO:0007669"/>
    <property type="project" value="InterPro"/>
</dbReference>
<dbReference type="EMBL" id="JAENIK010000004">
    <property type="protein sequence ID" value="MBK1814330.1"/>
    <property type="molecule type" value="Genomic_DNA"/>
</dbReference>
<feature type="domain" description="RNA polymerase sigma factor 70 region 4 type 2" evidence="7">
    <location>
        <begin position="123"/>
        <end position="170"/>
    </location>
</feature>
<dbReference type="RefSeq" id="WP_200349298.1">
    <property type="nucleotide sequence ID" value="NZ_BAABHZ010000010.1"/>
</dbReference>
<proteinExistence type="inferred from homology"/>
<dbReference type="Gene3D" id="1.10.1740.10">
    <property type="match status" value="1"/>
</dbReference>
<evidence type="ECO:0000256" key="3">
    <source>
        <dbReference type="ARBA" id="ARBA00023082"/>
    </source>
</evidence>
<keyword evidence="2" id="KW-0805">Transcription regulation</keyword>
<protein>
    <submittedName>
        <fullName evidence="8">Sigma-70 family RNA polymerase sigma factor</fullName>
    </submittedName>
</protein>
<gene>
    <name evidence="8" type="ORF">JIN84_01815</name>
</gene>
<sequence>MQNTSPTDAELLAEWVRHQREAAFHQLVTRYAGLVHAAARRIGNDDALADEATQLVFILLARKAGSLVSRGSLAGWLHLTAVMQTKNLLRASRRENRKRTSLQAAMQNQPHHPHDSWKEMQPELDEALAALSEKDREALLLRFYRSLAVREVALILGIATDSAQKRIDRATGRLREKLAKRGCVAGGSLTAAMLTGFTSDAKAAGLPISALTSKAIAAGSSTSLTLPILLTTVMKATTFAPPVIALILGGAWIVTQRQTIQALDRHSDLLETTVSTRTSALIADASPAKLQRSNTYKNSRLSIDWSVVAEQFAKANPPGQLNKVDQFMLEKRLGEMTQEDLLAGIDDISSLDTTREMKESMEEALLRVLGGKFPEFAVVSLIRRYQDATGPVPLCLAEAFGKWAHYDFAKASAWMDEQIAAGTFDYKSLSGENWLQNKLQQVVVKSLLSQPGDAATLRVMQVPEESRENFLLEVALDPLKQDETASFAKLVRNSLPVTGQQKVFSWAACKLAEDLPAVAPFLENIGATSEERAFCVANVAVSKIGNISLQRKIGGTDIAAIRKWIGEQLPEAVDQVTARVLDNAVRMRAKTTFSEAAAFAVEFSHSSGNDELLGEFLKSSAAQSNKDHARTLAEKISDEALRKEILKSLD</sequence>
<dbReference type="InterPro" id="IPR014284">
    <property type="entry name" value="RNA_pol_sigma-70_dom"/>
</dbReference>
<name>A0A934R2X8_9BACT</name>
<feature type="compositionally biased region" description="Polar residues" evidence="5">
    <location>
        <begin position="101"/>
        <end position="110"/>
    </location>
</feature>